<protein>
    <recommendedName>
        <fullName evidence="1 2">SnoaL-like domain-containing protein</fullName>
    </recommendedName>
</protein>
<dbReference type="InterPro" id="IPR032710">
    <property type="entry name" value="NTF2-like_dom_sf"/>
</dbReference>
<keyword evidence="4" id="KW-1185">Reference proteome</keyword>
<name>A0AA37S062_9GAMM</name>
<evidence type="ECO:0000313" key="3">
    <source>
        <dbReference type="EMBL" id="GLP98032.1"/>
    </source>
</evidence>
<dbReference type="EMBL" id="BSNC01000013">
    <property type="protein sequence ID" value="GLP98032.1"/>
    <property type="molecule type" value="Genomic_DNA"/>
</dbReference>
<dbReference type="RefSeq" id="WP_095504512.1">
    <property type="nucleotide sequence ID" value="NZ_BSNC01000013.1"/>
</dbReference>
<dbReference type="SUPFAM" id="SSF54427">
    <property type="entry name" value="NTF2-like"/>
    <property type="match status" value="2"/>
</dbReference>
<evidence type="ECO:0000259" key="2">
    <source>
        <dbReference type="Pfam" id="PF13577"/>
    </source>
</evidence>
<dbReference type="AlphaFoldDB" id="A0AA37S062"/>
<reference evidence="3" key="2">
    <citation type="submission" date="2023-01" db="EMBL/GenBank/DDBJ databases">
        <title>Draft genome sequence of Paraferrimonas sedimenticola strain NBRC 101628.</title>
        <authorList>
            <person name="Sun Q."/>
            <person name="Mori K."/>
        </authorList>
    </citation>
    <scope>NUCLEOTIDE SEQUENCE</scope>
    <source>
        <strain evidence="3">NBRC 101628</strain>
    </source>
</reference>
<evidence type="ECO:0000259" key="1">
    <source>
        <dbReference type="Pfam" id="PF12680"/>
    </source>
</evidence>
<organism evidence="3 4">
    <name type="scientific">Paraferrimonas sedimenticola</name>
    <dbReference type="NCBI Taxonomy" id="375674"/>
    <lineage>
        <taxon>Bacteria</taxon>
        <taxon>Pseudomonadati</taxon>
        <taxon>Pseudomonadota</taxon>
        <taxon>Gammaproteobacteria</taxon>
        <taxon>Alteromonadales</taxon>
        <taxon>Ferrimonadaceae</taxon>
        <taxon>Paraferrimonas</taxon>
    </lineage>
</organism>
<gene>
    <name evidence="3" type="ORF">GCM10007895_33390</name>
</gene>
<dbReference type="Proteomes" id="UP001161422">
    <property type="component" value="Unassembled WGS sequence"/>
</dbReference>
<dbReference type="InterPro" id="IPR037401">
    <property type="entry name" value="SnoaL-like"/>
</dbReference>
<sequence>MMKQADIAALKSLVHAVAVYADNGEFDALEQLFAQEILVDYSSLSGAEAEVKSPEALMTQWASLLPGFEQTLHQIGTIEVSVEGDRASAHAKVVADHYVNQLHWQVSGSYDYQFIRQQQDWLISAIQFNLVDERGTRDVFAPAAANAKAQPVAYLQRQQSQAAVKAFLRSLESKDMSSFAELWAEDVVQDMPFSPEGHPKRVVGKANILELYANWPNVARDADFTSNLVFYPTQDPQTLFVEFTGDVQVIPTGRHYQQTYAALFHVENQKITLFREYYNPAPFSWAFALNE</sequence>
<proteinExistence type="predicted"/>
<comment type="caution">
    <text evidence="3">The sequence shown here is derived from an EMBL/GenBank/DDBJ whole genome shotgun (WGS) entry which is preliminary data.</text>
</comment>
<feature type="domain" description="SnoaL-like" evidence="1">
    <location>
        <begin position="164"/>
        <end position="272"/>
    </location>
</feature>
<accession>A0AA37S062</accession>
<dbReference type="Pfam" id="PF13577">
    <property type="entry name" value="SnoaL_4"/>
    <property type="match status" value="1"/>
</dbReference>
<feature type="domain" description="SnoaL-like" evidence="2">
    <location>
        <begin position="5"/>
        <end position="125"/>
    </location>
</feature>
<dbReference type="Gene3D" id="3.10.450.50">
    <property type="match status" value="2"/>
</dbReference>
<reference evidence="3" key="1">
    <citation type="journal article" date="2014" name="Int. J. Syst. Evol. Microbiol.">
        <title>Complete genome sequence of Corynebacterium casei LMG S-19264T (=DSM 44701T), isolated from a smear-ripened cheese.</title>
        <authorList>
            <consortium name="US DOE Joint Genome Institute (JGI-PGF)"/>
            <person name="Walter F."/>
            <person name="Albersmeier A."/>
            <person name="Kalinowski J."/>
            <person name="Ruckert C."/>
        </authorList>
    </citation>
    <scope>NUCLEOTIDE SEQUENCE</scope>
    <source>
        <strain evidence="3">NBRC 101628</strain>
    </source>
</reference>
<dbReference type="Pfam" id="PF12680">
    <property type="entry name" value="SnoaL_2"/>
    <property type="match status" value="1"/>
</dbReference>
<evidence type="ECO:0000313" key="4">
    <source>
        <dbReference type="Proteomes" id="UP001161422"/>
    </source>
</evidence>